<comment type="caution">
    <text evidence="4">The sequence shown here is derived from an EMBL/GenBank/DDBJ whole genome shotgun (WGS) entry which is preliminary data.</text>
</comment>
<dbReference type="InterPro" id="IPR036249">
    <property type="entry name" value="Thioredoxin-like_sf"/>
</dbReference>
<keyword evidence="5" id="KW-1185">Reference proteome</keyword>
<evidence type="ECO:0000256" key="3">
    <source>
        <dbReference type="SAM" id="SignalP"/>
    </source>
</evidence>
<protein>
    <submittedName>
        <fullName evidence="4">SCO family protein</fullName>
    </submittedName>
</protein>
<reference evidence="4 5" key="1">
    <citation type="submission" date="2022-06" db="EMBL/GenBank/DDBJ databases">
        <title>Rhizosaccharibacter gen. nov. sp. nov. KSS12, endophytic bacteria isolated from sugarcane.</title>
        <authorList>
            <person name="Pitiwittayakul N."/>
        </authorList>
    </citation>
    <scope>NUCLEOTIDE SEQUENCE [LARGE SCALE GENOMIC DNA]</scope>
    <source>
        <strain evidence="4 5">KSS12</strain>
    </source>
</reference>
<keyword evidence="3" id="KW-0732">Signal</keyword>
<feature type="signal peptide" evidence="3">
    <location>
        <begin position="1"/>
        <end position="36"/>
    </location>
</feature>
<dbReference type="RefSeq" id="WP_422920052.1">
    <property type="nucleotide sequence ID" value="NZ_JAMZEJ010000006.1"/>
</dbReference>
<dbReference type="SUPFAM" id="SSF52833">
    <property type="entry name" value="Thioredoxin-like"/>
    <property type="match status" value="1"/>
</dbReference>
<dbReference type="Pfam" id="PF02630">
    <property type="entry name" value="SCO1-SenC"/>
    <property type="match status" value="1"/>
</dbReference>
<dbReference type="Gene3D" id="3.40.30.10">
    <property type="entry name" value="Glutaredoxin"/>
    <property type="match status" value="1"/>
</dbReference>
<dbReference type="InterPro" id="IPR003782">
    <property type="entry name" value="SCO1/SenC"/>
</dbReference>
<dbReference type="EMBL" id="JAMZEJ010000006">
    <property type="protein sequence ID" value="MCQ8241309.1"/>
    <property type="molecule type" value="Genomic_DNA"/>
</dbReference>
<keyword evidence="2" id="KW-0812">Transmembrane</keyword>
<organism evidence="4 5">
    <name type="scientific">Rhizosaccharibacter radicis</name>
    <dbReference type="NCBI Taxonomy" id="2782605"/>
    <lineage>
        <taxon>Bacteria</taxon>
        <taxon>Pseudomonadati</taxon>
        <taxon>Pseudomonadota</taxon>
        <taxon>Alphaproteobacteria</taxon>
        <taxon>Acetobacterales</taxon>
        <taxon>Acetobacteraceae</taxon>
        <taxon>Rhizosaccharibacter</taxon>
    </lineage>
</organism>
<feature type="chain" id="PRO_5045052339" evidence="3">
    <location>
        <begin position="37"/>
        <end position="274"/>
    </location>
</feature>
<evidence type="ECO:0000256" key="1">
    <source>
        <dbReference type="ARBA" id="ARBA00010996"/>
    </source>
</evidence>
<feature type="transmembrane region" description="Helical" evidence="2">
    <location>
        <begin position="248"/>
        <end position="269"/>
    </location>
</feature>
<dbReference type="Proteomes" id="UP001524547">
    <property type="component" value="Unassembled WGS sequence"/>
</dbReference>
<name>A0ABT1VY99_9PROT</name>
<comment type="similarity">
    <text evidence="1">Belongs to the SCO1/2 family.</text>
</comment>
<gene>
    <name evidence="4" type="ORF">NFI88_10710</name>
</gene>
<keyword evidence="2" id="KW-0472">Membrane</keyword>
<sequence length="274" mass="29213">MARIIRILRGRGRRWRSGLATAVLLSLLAVGQGARAGGPDVADLSFEQHPGARLPLDAVVTDQTGRRQTFGDAIDGRPAVLALGYYRCPSLCGTVRDDVFAALSMTRLHAPEDYRVLFLSIDPRETAADALEAERADAVRWPPVGGDDRKFLVAAQPAIDRIAAAVGYRSRFDPALKQFLHPAGVVVVTGSGTVSSYLLGVGFQPGALEAALRRAAAGGIGARASPVLLLCFHFDPSTGRYSLAILKLLRIAGAVTVATMLTLVLLLHLRRTRA</sequence>
<proteinExistence type="inferred from homology"/>
<keyword evidence="2" id="KW-1133">Transmembrane helix</keyword>
<evidence type="ECO:0000313" key="5">
    <source>
        <dbReference type="Proteomes" id="UP001524547"/>
    </source>
</evidence>
<accession>A0ABT1VY99</accession>
<evidence type="ECO:0000313" key="4">
    <source>
        <dbReference type="EMBL" id="MCQ8241309.1"/>
    </source>
</evidence>
<evidence type="ECO:0000256" key="2">
    <source>
        <dbReference type="SAM" id="Phobius"/>
    </source>
</evidence>